<dbReference type="Pfam" id="PF26178">
    <property type="entry name" value="PI-PLC_cat"/>
    <property type="match status" value="1"/>
</dbReference>
<dbReference type="AlphaFoldDB" id="A0A0R0HMK4"/>
<dbReference type="OrthoDB" id="7984201at2759"/>
<name>A0A0R0HMK4_SOYBN</name>
<dbReference type="STRING" id="3847.A0A0R0HMK4"/>
<accession>A0A0R0HMK4</accession>
<dbReference type="PROSITE" id="PS50007">
    <property type="entry name" value="PIPLC_X_DOMAIN"/>
    <property type="match status" value="1"/>
</dbReference>
<dbReference type="GO" id="GO:0008081">
    <property type="term" value="F:phosphoric diester hydrolase activity"/>
    <property type="evidence" value="ECO:0000318"/>
    <property type="project" value="GO_Central"/>
</dbReference>
<dbReference type="CDD" id="cd08588">
    <property type="entry name" value="PI-PLCc_At5g67130_like"/>
    <property type="match status" value="1"/>
</dbReference>
<protein>
    <recommendedName>
        <fullName evidence="6">Phosphatidylinositol-specific phospholipase C X domain-containing protein</fullName>
    </recommendedName>
</protein>
<keyword evidence="2" id="KW-0732">Signal</keyword>
<dbReference type="Gramene" id="KRH28459">
    <property type="protein sequence ID" value="KRH28459"/>
    <property type="gene ID" value="GLYMA_11G054900"/>
</dbReference>
<reference evidence="3" key="3">
    <citation type="submission" date="2018-07" db="EMBL/GenBank/DDBJ databases">
        <title>WGS assembly of Glycine max.</title>
        <authorList>
            <person name="Schmutz J."/>
            <person name="Cannon S."/>
            <person name="Schlueter J."/>
            <person name="Ma J."/>
            <person name="Mitros T."/>
            <person name="Nelson W."/>
            <person name="Hyten D."/>
            <person name="Song Q."/>
            <person name="Thelen J."/>
            <person name="Cheng J."/>
            <person name="Xu D."/>
            <person name="Hellsten U."/>
            <person name="May G."/>
            <person name="Yu Y."/>
            <person name="Sakurai T."/>
            <person name="Umezawa T."/>
            <person name="Bhattacharyya M."/>
            <person name="Sandhu D."/>
            <person name="Valliyodan B."/>
            <person name="Lindquist E."/>
            <person name="Peto M."/>
            <person name="Grant D."/>
            <person name="Shu S."/>
            <person name="Goodstein D."/>
            <person name="Barry K."/>
            <person name="Futrell-Griggs M."/>
            <person name="Abernathy B."/>
            <person name="Du J."/>
            <person name="Tian Z."/>
            <person name="Zhu L."/>
            <person name="Gill N."/>
            <person name="Joshi T."/>
            <person name="Libault M."/>
            <person name="Sethuraman A."/>
            <person name="Zhang X."/>
            <person name="Shinozaki K."/>
            <person name="Nguyen H."/>
            <person name="Wing R."/>
            <person name="Cregan P."/>
            <person name="Specht J."/>
            <person name="Grimwood J."/>
            <person name="Rokhsar D."/>
            <person name="Stacey G."/>
            <person name="Shoemaker R."/>
            <person name="Jackson S."/>
        </authorList>
    </citation>
    <scope>NUCLEOTIDE SEQUENCE</scope>
    <source>
        <tissue evidence="3">Callus</tissue>
    </source>
</reference>
<evidence type="ECO:0000313" key="4">
    <source>
        <dbReference type="EnsemblPlants" id="KRH28459"/>
    </source>
</evidence>
<evidence type="ECO:0000313" key="5">
    <source>
        <dbReference type="Proteomes" id="UP000008827"/>
    </source>
</evidence>
<dbReference type="Gene3D" id="3.20.20.190">
    <property type="entry name" value="Phosphatidylinositol (PI) phosphodiesterase"/>
    <property type="match status" value="1"/>
</dbReference>
<reference evidence="3 4" key="1">
    <citation type="journal article" date="2010" name="Nature">
        <title>Genome sequence of the palaeopolyploid soybean.</title>
        <authorList>
            <person name="Schmutz J."/>
            <person name="Cannon S.B."/>
            <person name="Schlueter J."/>
            <person name="Ma J."/>
            <person name="Mitros T."/>
            <person name="Nelson W."/>
            <person name="Hyten D.L."/>
            <person name="Song Q."/>
            <person name="Thelen J.J."/>
            <person name="Cheng J."/>
            <person name="Xu D."/>
            <person name="Hellsten U."/>
            <person name="May G.D."/>
            <person name="Yu Y."/>
            <person name="Sakurai T."/>
            <person name="Umezawa T."/>
            <person name="Bhattacharyya M.K."/>
            <person name="Sandhu D."/>
            <person name="Valliyodan B."/>
            <person name="Lindquist E."/>
            <person name="Peto M."/>
            <person name="Grant D."/>
            <person name="Shu S."/>
            <person name="Goodstein D."/>
            <person name="Barry K."/>
            <person name="Futrell-Griggs M."/>
            <person name="Abernathy B."/>
            <person name="Du J."/>
            <person name="Tian Z."/>
            <person name="Zhu L."/>
            <person name="Gill N."/>
            <person name="Joshi T."/>
            <person name="Libault M."/>
            <person name="Sethuraman A."/>
            <person name="Zhang X.-C."/>
            <person name="Shinozaki K."/>
            <person name="Nguyen H.T."/>
            <person name="Wing R.A."/>
            <person name="Cregan P."/>
            <person name="Specht J."/>
            <person name="Grimwood J."/>
            <person name="Rokhsar D."/>
            <person name="Stacey G."/>
            <person name="Shoemaker R.C."/>
            <person name="Jackson S.A."/>
        </authorList>
    </citation>
    <scope>NUCLEOTIDE SEQUENCE [LARGE SCALE GENOMIC DNA]</scope>
    <source>
        <strain evidence="4">cv. Williams 82</strain>
        <tissue evidence="3">Callus</tissue>
    </source>
</reference>
<feature type="signal peptide" evidence="2">
    <location>
        <begin position="1"/>
        <end position="30"/>
    </location>
</feature>
<feature type="chain" id="PRO_5014521655" description="Phosphatidylinositol-specific phospholipase C X domain-containing protein" evidence="2">
    <location>
        <begin position="31"/>
        <end position="421"/>
    </location>
</feature>
<dbReference type="EMBL" id="CM000844">
    <property type="protein sequence ID" value="KRH28459.1"/>
    <property type="molecule type" value="Genomic_DNA"/>
</dbReference>
<dbReference type="GO" id="GO:0006629">
    <property type="term" value="P:lipid metabolic process"/>
    <property type="evidence" value="ECO:0007669"/>
    <property type="project" value="InterPro"/>
</dbReference>
<feature type="region of interest" description="Disordered" evidence="1">
    <location>
        <begin position="367"/>
        <end position="393"/>
    </location>
</feature>
<dbReference type="Proteomes" id="UP000008827">
    <property type="component" value="Chromosome 11"/>
</dbReference>
<dbReference type="InterPro" id="IPR017946">
    <property type="entry name" value="PLC-like_Pdiesterase_TIM-brl"/>
</dbReference>
<dbReference type="SUPFAM" id="SSF51695">
    <property type="entry name" value="PLC-like phosphodiesterases"/>
    <property type="match status" value="1"/>
</dbReference>
<reference evidence="4" key="2">
    <citation type="submission" date="2018-02" db="UniProtKB">
        <authorList>
            <consortium name="EnsemblPlants"/>
        </authorList>
    </citation>
    <scope>IDENTIFICATION</scope>
    <source>
        <strain evidence="4">Williams 82</strain>
    </source>
</reference>
<dbReference type="PANTHER" id="PTHR13593:SF135">
    <property type="entry name" value="MAP3K-LIKE KINASE"/>
    <property type="match status" value="1"/>
</dbReference>
<feature type="compositionally biased region" description="Low complexity" evidence="1">
    <location>
        <begin position="378"/>
        <end position="393"/>
    </location>
</feature>
<organism evidence="3">
    <name type="scientific">Glycine max</name>
    <name type="common">Soybean</name>
    <name type="synonym">Glycine hispida</name>
    <dbReference type="NCBI Taxonomy" id="3847"/>
    <lineage>
        <taxon>Eukaryota</taxon>
        <taxon>Viridiplantae</taxon>
        <taxon>Streptophyta</taxon>
        <taxon>Embryophyta</taxon>
        <taxon>Tracheophyta</taxon>
        <taxon>Spermatophyta</taxon>
        <taxon>Magnoliopsida</taxon>
        <taxon>eudicotyledons</taxon>
        <taxon>Gunneridae</taxon>
        <taxon>Pentapetalae</taxon>
        <taxon>rosids</taxon>
        <taxon>fabids</taxon>
        <taxon>Fabales</taxon>
        <taxon>Fabaceae</taxon>
        <taxon>Papilionoideae</taxon>
        <taxon>50 kb inversion clade</taxon>
        <taxon>NPAAA clade</taxon>
        <taxon>indigoferoid/millettioid clade</taxon>
        <taxon>Phaseoleae</taxon>
        <taxon>Glycine</taxon>
        <taxon>Glycine subgen. Soja</taxon>
    </lineage>
</organism>
<proteinExistence type="predicted"/>
<sequence length="421" mass="46177">MFHFLQSIRIRNLPTHLLLIAVCLFTSSSASKIGENCGSDNKCDAGLSCQTCPANGNTRPRCSRTQPLSPTSKVKGLAFNRYSWLTTHNSYALAGARSATGSVIVAPMNQEDKVDEQLKNGVRGFMLDMYDFQNDIWLCHSFQSKCFNFTAFQPAINVLKDMRTFLDGNPSEIITIFIEDYVTAPQGLTKVLRDSGLSKYMFPVSRMPKNGEDWPTVDDMVQKNQRLVVFTSKSAKEASEGIAYQWTYVVENQYGDDGMKAGSCPSRAESPAMNTKSRSLVLVNYFHSAPNRSQACADNSAPLLDMMKTCHEAAGNRWANFIAVDYYQRSDGGGAPLAVDEANGHLTCGCDNIAYCKENAKSGTCDVPPISPPPPATETPSTGNQQTQNNNHTNNAYIGRTAKLMQSVVGILATTTFLAWL</sequence>
<evidence type="ECO:0000256" key="2">
    <source>
        <dbReference type="SAM" id="SignalP"/>
    </source>
</evidence>
<evidence type="ECO:0008006" key="6">
    <source>
        <dbReference type="Google" id="ProtNLM"/>
    </source>
</evidence>
<dbReference type="ExpressionAtlas" id="A0A0R0HMK4">
    <property type="expression patterns" value="baseline and differential"/>
</dbReference>
<dbReference type="EnsemblPlants" id="KRH28459">
    <property type="protein sequence ID" value="KRH28459"/>
    <property type="gene ID" value="GLYMA_11G054900"/>
</dbReference>
<gene>
    <name evidence="4" type="primary">LOC100798507</name>
    <name evidence="3" type="ORF">GLYMA_11G054900</name>
</gene>
<evidence type="ECO:0000313" key="3">
    <source>
        <dbReference type="EMBL" id="KRH28459.1"/>
    </source>
</evidence>
<keyword evidence="5" id="KW-1185">Reference proteome</keyword>
<dbReference type="PANTHER" id="PTHR13593">
    <property type="match status" value="1"/>
</dbReference>
<dbReference type="InterPro" id="IPR051057">
    <property type="entry name" value="PI-PLC_domain"/>
</dbReference>
<evidence type="ECO:0000256" key="1">
    <source>
        <dbReference type="SAM" id="MobiDB-lite"/>
    </source>
</evidence>